<reference evidence="1 2" key="1">
    <citation type="journal article" date="2012" name="BMC Genomics">
        <title>Genome-guided analysis of physiological and morphological traits of the fermentative acetate oxidizer Thermacetogenium phaeum.</title>
        <authorList>
            <person name="Oehler D."/>
            <person name="Poehlein A."/>
            <person name="Leimbach A."/>
            <person name="Muller N."/>
            <person name="Daniel R."/>
            <person name="Gottschalk G."/>
            <person name="Schink B."/>
        </authorList>
    </citation>
    <scope>NUCLEOTIDE SEQUENCE [LARGE SCALE GENOMIC DNA]</scope>
    <source>
        <strain evidence="2">ATCC BAA-254 / DSM 26808 / PB</strain>
    </source>
</reference>
<sequence length="87" mass="9809">MDIRTFDQWIDTLSTALDTAEKIGLSHAQIENSAKVFGDYLAANVVPDAPENKVLKALWEHGSEQERQSLASMMVKMVRSYKKNKVL</sequence>
<dbReference type="InterPro" id="IPR021637">
    <property type="entry name" value="DUF3243"/>
</dbReference>
<evidence type="ECO:0008006" key="3">
    <source>
        <dbReference type="Google" id="ProtNLM"/>
    </source>
</evidence>
<dbReference type="KEGG" id="tpz:Tph_c06420"/>
<dbReference type="Pfam" id="PF11588">
    <property type="entry name" value="DUF3243"/>
    <property type="match status" value="1"/>
</dbReference>
<accession>K4LD51</accession>
<organism evidence="1 2">
    <name type="scientific">Thermacetogenium phaeum (strain ATCC BAA-254 / DSM 26808 / PB)</name>
    <dbReference type="NCBI Taxonomy" id="1089553"/>
    <lineage>
        <taxon>Bacteria</taxon>
        <taxon>Bacillati</taxon>
        <taxon>Bacillota</taxon>
        <taxon>Clostridia</taxon>
        <taxon>Thermoanaerobacterales</taxon>
        <taxon>Thermoanaerobacteraceae</taxon>
        <taxon>Thermacetogenium</taxon>
    </lineage>
</organism>
<dbReference type="RefSeq" id="WP_015049793.1">
    <property type="nucleotide sequence ID" value="NC_018870.1"/>
</dbReference>
<proteinExistence type="predicted"/>
<dbReference type="STRING" id="1089553.Tph_c06420"/>
<dbReference type="AlphaFoldDB" id="K4LD51"/>
<dbReference type="InterPro" id="IPR038292">
    <property type="entry name" value="YmfJ/YflH_sf"/>
</dbReference>
<dbReference type="HOGENOM" id="CLU_171794_1_0_9"/>
<evidence type="ECO:0000313" key="2">
    <source>
        <dbReference type="Proteomes" id="UP000000467"/>
    </source>
</evidence>
<dbReference type="PIRSF" id="PIRSF004764">
    <property type="entry name" value="YmfJ"/>
    <property type="match status" value="1"/>
</dbReference>
<gene>
    <name evidence="1" type="ordered locus">Tph_c06420</name>
</gene>
<dbReference type="EMBL" id="CP003732">
    <property type="protein sequence ID" value="AFV10876.1"/>
    <property type="molecule type" value="Genomic_DNA"/>
</dbReference>
<dbReference type="Gene3D" id="1.10.760.20">
    <property type="entry name" value="Protein of unknown function DUF3243"/>
    <property type="match status" value="1"/>
</dbReference>
<keyword evidence="2" id="KW-1185">Reference proteome</keyword>
<dbReference type="InterPro" id="IPR024702">
    <property type="entry name" value="Uncharacterised_YmfJ"/>
</dbReference>
<name>K4LD51_THEPS</name>
<dbReference type="eggNOG" id="ENOG50330BT">
    <property type="taxonomic scope" value="Bacteria"/>
</dbReference>
<evidence type="ECO:0000313" key="1">
    <source>
        <dbReference type="EMBL" id="AFV10876.1"/>
    </source>
</evidence>
<protein>
    <recommendedName>
        <fullName evidence="3">DUF3243 domain-containing protein</fullName>
    </recommendedName>
</protein>
<dbReference type="Proteomes" id="UP000000467">
    <property type="component" value="Chromosome"/>
</dbReference>
<dbReference type="OrthoDB" id="2382009at2"/>